<evidence type="ECO:0000313" key="2">
    <source>
        <dbReference type="EMBL" id="MFD2277451.1"/>
    </source>
</evidence>
<dbReference type="GO" id="GO:0008168">
    <property type="term" value="F:methyltransferase activity"/>
    <property type="evidence" value="ECO:0007669"/>
    <property type="project" value="UniProtKB-KW"/>
</dbReference>
<dbReference type="InterPro" id="IPR029063">
    <property type="entry name" value="SAM-dependent_MTases_sf"/>
</dbReference>
<dbReference type="PANTHER" id="PTHR43591:SF24">
    <property type="entry name" value="2-METHOXY-6-POLYPRENYL-1,4-BENZOQUINOL METHYLASE, MITOCHONDRIAL"/>
    <property type="match status" value="1"/>
</dbReference>
<keyword evidence="3" id="KW-1185">Reference proteome</keyword>
<feature type="domain" description="Methyltransferase type 11" evidence="1">
    <location>
        <begin position="18"/>
        <end position="112"/>
    </location>
</feature>
<reference evidence="3" key="1">
    <citation type="journal article" date="2019" name="Int. J. Syst. Evol. Microbiol.">
        <title>The Global Catalogue of Microorganisms (GCM) 10K type strain sequencing project: providing services to taxonomists for standard genome sequencing and annotation.</title>
        <authorList>
            <consortium name="The Broad Institute Genomics Platform"/>
            <consortium name="The Broad Institute Genome Sequencing Center for Infectious Disease"/>
            <person name="Wu L."/>
            <person name="Ma J."/>
        </authorList>
    </citation>
    <scope>NUCLEOTIDE SEQUENCE [LARGE SCALE GENOMIC DNA]</scope>
    <source>
        <strain evidence="3">JCM 16545</strain>
    </source>
</reference>
<keyword evidence="2" id="KW-0489">Methyltransferase</keyword>
<dbReference type="Gene3D" id="3.40.50.150">
    <property type="entry name" value="Vaccinia Virus protein VP39"/>
    <property type="match status" value="1"/>
</dbReference>
<evidence type="ECO:0000313" key="3">
    <source>
        <dbReference type="Proteomes" id="UP001597297"/>
    </source>
</evidence>
<dbReference type="CDD" id="cd02440">
    <property type="entry name" value="AdoMet_MTases"/>
    <property type="match status" value="1"/>
</dbReference>
<proteinExistence type="predicted"/>
<keyword evidence="2" id="KW-0808">Transferase</keyword>
<dbReference type="Pfam" id="PF08241">
    <property type="entry name" value="Methyltransf_11"/>
    <property type="match status" value="1"/>
</dbReference>
<accession>A0ABW5E4M6</accession>
<dbReference type="GO" id="GO:0032259">
    <property type="term" value="P:methylation"/>
    <property type="evidence" value="ECO:0007669"/>
    <property type="project" value="UniProtKB-KW"/>
</dbReference>
<sequence>MIVRYTEEIAQMQPSSVLEVGCGTGVVLRRMKDVLPETVRLAGADVSECLLEKAREKDPSIEWKKVEAERLSFANASFDIVVMHTLLSHVDDPVALLAEAKRVLVPGGTIVVFDADHAGTTYGLADAGERRRIDHLLSSAIAVQADVCSQLPRYAAQAGLSIQSHSAEVISECGRGDYWLSSVKAFLAMFPKVPILSEEDAAYCGNEMLRSHEEGTFFASGTFYTYFLQ</sequence>
<dbReference type="InterPro" id="IPR013216">
    <property type="entry name" value="Methyltransf_11"/>
</dbReference>
<evidence type="ECO:0000259" key="1">
    <source>
        <dbReference type="Pfam" id="PF08241"/>
    </source>
</evidence>
<dbReference type="PANTHER" id="PTHR43591">
    <property type="entry name" value="METHYLTRANSFERASE"/>
    <property type="match status" value="1"/>
</dbReference>
<gene>
    <name evidence="2" type="ORF">ACFSQZ_13305</name>
</gene>
<dbReference type="SUPFAM" id="SSF53335">
    <property type="entry name" value="S-adenosyl-L-methionine-dependent methyltransferases"/>
    <property type="match status" value="1"/>
</dbReference>
<dbReference type="Proteomes" id="UP001597297">
    <property type="component" value="Unassembled WGS sequence"/>
</dbReference>
<dbReference type="EMBL" id="JBHUJC010000042">
    <property type="protein sequence ID" value="MFD2277451.1"/>
    <property type="molecule type" value="Genomic_DNA"/>
</dbReference>
<protein>
    <submittedName>
        <fullName evidence="2">Methyltransferase domain-containing protein</fullName>
    </submittedName>
</protein>
<name>A0ABW5E4M6_9BACT</name>
<comment type="caution">
    <text evidence="2">The sequence shown here is derived from an EMBL/GenBank/DDBJ whole genome shotgun (WGS) entry which is preliminary data.</text>
</comment>
<organism evidence="2 3">
    <name type="scientific">Rubritalea spongiae</name>
    <dbReference type="NCBI Taxonomy" id="430797"/>
    <lineage>
        <taxon>Bacteria</taxon>
        <taxon>Pseudomonadati</taxon>
        <taxon>Verrucomicrobiota</taxon>
        <taxon>Verrucomicrobiia</taxon>
        <taxon>Verrucomicrobiales</taxon>
        <taxon>Rubritaleaceae</taxon>
        <taxon>Rubritalea</taxon>
    </lineage>
</organism>